<dbReference type="EMBL" id="CP111012">
    <property type="protein sequence ID" value="WAQ94559.1"/>
    <property type="molecule type" value="Genomic_DNA"/>
</dbReference>
<name>A0ABY7DA72_MYAAR</name>
<dbReference type="Proteomes" id="UP001164746">
    <property type="component" value="Chromosome 1"/>
</dbReference>
<organism evidence="1 2">
    <name type="scientific">Mya arenaria</name>
    <name type="common">Soft-shell clam</name>
    <dbReference type="NCBI Taxonomy" id="6604"/>
    <lineage>
        <taxon>Eukaryota</taxon>
        <taxon>Metazoa</taxon>
        <taxon>Spiralia</taxon>
        <taxon>Lophotrochozoa</taxon>
        <taxon>Mollusca</taxon>
        <taxon>Bivalvia</taxon>
        <taxon>Autobranchia</taxon>
        <taxon>Heteroconchia</taxon>
        <taxon>Euheterodonta</taxon>
        <taxon>Imparidentia</taxon>
        <taxon>Neoheterodontei</taxon>
        <taxon>Myida</taxon>
        <taxon>Myoidea</taxon>
        <taxon>Myidae</taxon>
        <taxon>Mya</taxon>
    </lineage>
</organism>
<reference evidence="1" key="1">
    <citation type="submission" date="2022-11" db="EMBL/GenBank/DDBJ databases">
        <title>Centuries of genome instability and evolution in soft-shell clam transmissible cancer (bioRxiv).</title>
        <authorList>
            <person name="Hart S.F.M."/>
            <person name="Yonemitsu M.A."/>
            <person name="Giersch R.M."/>
            <person name="Beal B.F."/>
            <person name="Arriagada G."/>
            <person name="Davis B.W."/>
            <person name="Ostrander E.A."/>
            <person name="Goff S.P."/>
            <person name="Metzger M.J."/>
        </authorList>
    </citation>
    <scope>NUCLEOTIDE SEQUENCE</scope>
    <source>
        <strain evidence="1">MELC-2E11</strain>
        <tissue evidence="1">Siphon/mantle</tissue>
    </source>
</reference>
<keyword evidence="2" id="KW-1185">Reference proteome</keyword>
<sequence length="163" mass="18437">MLSSDNNDSGLEITSPELAHQIAIEVHLTGILKRQATYYKRCLDLQKYSQIHWGKIWMVGRIDEEFQHQANCDFKEVLPKLSVEKINQICRNYRGDRNVFVNALGQEVCLPGSGFSRVEAGFARSPQEYEITGAVPGFGMSGGCFFGSYNDFNCASQQETWKE</sequence>
<gene>
    <name evidence="1" type="ORF">MAR_007030</name>
</gene>
<protein>
    <submittedName>
        <fullName evidence="1">Uncharacterized protein</fullName>
    </submittedName>
</protein>
<evidence type="ECO:0000313" key="2">
    <source>
        <dbReference type="Proteomes" id="UP001164746"/>
    </source>
</evidence>
<accession>A0ABY7DA72</accession>
<evidence type="ECO:0000313" key="1">
    <source>
        <dbReference type="EMBL" id="WAQ94559.1"/>
    </source>
</evidence>
<proteinExistence type="predicted"/>